<dbReference type="Proteomes" id="UP001066276">
    <property type="component" value="Chromosome 2_2"/>
</dbReference>
<evidence type="ECO:0000313" key="2">
    <source>
        <dbReference type="EMBL" id="KAJ1193911.1"/>
    </source>
</evidence>
<reference evidence="2" key="1">
    <citation type="journal article" date="2022" name="bioRxiv">
        <title>Sequencing and chromosome-scale assembly of the giantPleurodeles waltlgenome.</title>
        <authorList>
            <person name="Brown T."/>
            <person name="Elewa A."/>
            <person name="Iarovenko S."/>
            <person name="Subramanian E."/>
            <person name="Araus A.J."/>
            <person name="Petzold A."/>
            <person name="Susuki M."/>
            <person name="Suzuki K.-i.T."/>
            <person name="Hayashi T."/>
            <person name="Toyoda A."/>
            <person name="Oliveira C."/>
            <person name="Osipova E."/>
            <person name="Leigh N.D."/>
            <person name="Simon A."/>
            <person name="Yun M.H."/>
        </authorList>
    </citation>
    <scope>NUCLEOTIDE SEQUENCE</scope>
    <source>
        <strain evidence="2">20211129_DDA</strain>
        <tissue evidence="2">Liver</tissue>
    </source>
</reference>
<sequence length="241" mass="27088">MNCLSSATPTKVSQTADPTNVVPETPLPEDPIFPKMLPDDKLGKVLEANDKSRISMEIKIGSLVEELGFLRDDNGKFMVRVIEGKKALAPLQPQVVTNQTAIQDLQDQVWVLEESREVAEGHSYRSNLSILGLQEGIEGCDPLTTIENCFKTFVPACNPTPFLLLERTYRVLGCPPVTGALQCSMQAKLFHFRPRDSILNVTRLTWPLKLENQTGMLFLDYTQTDRANEPPSWEKRRAFKN</sequence>
<evidence type="ECO:0000313" key="3">
    <source>
        <dbReference type="Proteomes" id="UP001066276"/>
    </source>
</evidence>
<feature type="region of interest" description="Disordered" evidence="1">
    <location>
        <begin position="1"/>
        <end position="30"/>
    </location>
</feature>
<gene>
    <name evidence="2" type="ORF">NDU88_003207</name>
</gene>
<dbReference type="Gene3D" id="3.30.70.1820">
    <property type="entry name" value="L1 transposable element, RRM domain"/>
    <property type="match status" value="1"/>
</dbReference>
<comment type="caution">
    <text evidence="2">The sequence shown here is derived from an EMBL/GenBank/DDBJ whole genome shotgun (WGS) entry which is preliminary data.</text>
</comment>
<dbReference type="EMBL" id="JANPWB010000004">
    <property type="protein sequence ID" value="KAJ1193911.1"/>
    <property type="molecule type" value="Genomic_DNA"/>
</dbReference>
<dbReference type="AlphaFoldDB" id="A0AAV7UZH5"/>
<protein>
    <submittedName>
        <fullName evidence="2">Uncharacterized protein</fullName>
    </submittedName>
</protein>
<evidence type="ECO:0000256" key="1">
    <source>
        <dbReference type="SAM" id="MobiDB-lite"/>
    </source>
</evidence>
<proteinExistence type="predicted"/>
<organism evidence="2 3">
    <name type="scientific">Pleurodeles waltl</name>
    <name type="common">Iberian ribbed newt</name>
    <dbReference type="NCBI Taxonomy" id="8319"/>
    <lineage>
        <taxon>Eukaryota</taxon>
        <taxon>Metazoa</taxon>
        <taxon>Chordata</taxon>
        <taxon>Craniata</taxon>
        <taxon>Vertebrata</taxon>
        <taxon>Euteleostomi</taxon>
        <taxon>Amphibia</taxon>
        <taxon>Batrachia</taxon>
        <taxon>Caudata</taxon>
        <taxon>Salamandroidea</taxon>
        <taxon>Salamandridae</taxon>
        <taxon>Pleurodelinae</taxon>
        <taxon>Pleurodeles</taxon>
    </lineage>
</organism>
<accession>A0AAV7UZH5</accession>
<feature type="compositionally biased region" description="Polar residues" evidence="1">
    <location>
        <begin position="1"/>
        <end position="18"/>
    </location>
</feature>
<name>A0AAV7UZH5_PLEWA</name>
<keyword evidence="3" id="KW-1185">Reference proteome</keyword>